<protein>
    <submittedName>
        <fullName evidence="1">Uncharacterized protein</fullName>
    </submittedName>
</protein>
<keyword evidence="2" id="KW-1185">Reference proteome</keyword>
<dbReference type="AlphaFoldDB" id="A0A8X6XJH1"/>
<proteinExistence type="predicted"/>
<dbReference type="EMBL" id="BMAV01008926">
    <property type="protein sequence ID" value="GFY52826.1"/>
    <property type="molecule type" value="Genomic_DNA"/>
</dbReference>
<evidence type="ECO:0000313" key="1">
    <source>
        <dbReference type="EMBL" id="GFY52826.1"/>
    </source>
</evidence>
<evidence type="ECO:0000313" key="2">
    <source>
        <dbReference type="Proteomes" id="UP000886998"/>
    </source>
</evidence>
<gene>
    <name evidence="1" type="ORF">TNIN_337421</name>
</gene>
<comment type="caution">
    <text evidence="1">The sequence shown here is derived from an EMBL/GenBank/DDBJ whole genome shotgun (WGS) entry which is preliminary data.</text>
</comment>
<sequence length="82" mass="9777">MYNRLKDHRGFRRLHFQRIDSLRPCYVPRACFFEFHSSDFAVLSRNQLNDLSQSNGSVFDVITNEDNFSQPVLIMDLLFYLN</sequence>
<dbReference type="Proteomes" id="UP000886998">
    <property type="component" value="Unassembled WGS sequence"/>
</dbReference>
<organism evidence="1 2">
    <name type="scientific">Trichonephila inaurata madagascariensis</name>
    <dbReference type="NCBI Taxonomy" id="2747483"/>
    <lineage>
        <taxon>Eukaryota</taxon>
        <taxon>Metazoa</taxon>
        <taxon>Ecdysozoa</taxon>
        <taxon>Arthropoda</taxon>
        <taxon>Chelicerata</taxon>
        <taxon>Arachnida</taxon>
        <taxon>Araneae</taxon>
        <taxon>Araneomorphae</taxon>
        <taxon>Entelegynae</taxon>
        <taxon>Araneoidea</taxon>
        <taxon>Nephilidae</taxon>
        <taxon>Trichonephila</taxon>
        <taxon>Trichonephila inaurata</taxon>
    </lineage>
</organism>
<name>A0A8X6XJH1_9ARAC</name>
<accession>A0A8X6XJH1</accession>
<reference evidence="1" key="1">
    <citation type="submission" date="2020-08" db="EMBL/GenBank/DDBJ databases">
        <title>Multicomponent nature underlies the extraordinary mechanical properties of spider dragline silk.</title>
        <authorList>
            <person name="Kono N."/>
            <person name="Nakamura H."/>
            <person name="Mori M."/>
            <person name="Yoshida Y."/>
            <person name="Ohtoshi R."/>
            <person name="Malay A.D."/>
            <person name="Moran D.A.P."/>
            <person name="Tomita M."/>
            <person name="Numata K."/>
            <person name="Arakawa K."/>
        </authorList>
    </citation>
    <scope>NUCLEOTIDE SEQUENCE</scope>
</reference>